<dbReference type="InterPro" id="IPR018730">
    <property type="entry name" value="DUF2273"/>
</dbReference>
<evidence type="ECO:0000256" key="1">
    <source>
        <dbReference type="SAM" id="Phobius"/>
    </source>
</evidence>
<sequence>MTSAKTGILIGAVLALTWVVFGFWVFVFVAVAMAIGALIGRAIDGKLSVTGLVDAVRGRRTSL</sequence>
<gene>
    <name evidence="2" type="ORF">N1032_12660</name>
</gene>
<evidence type="ECO:0000313" key="2">
    <source>
        <dbReference type="EMBL" id="MCS5734589.1"/>
    </source>
</evidence>
<comment type="caution">
    <text evidence="2">The sequence shown here is derived from an EMBL/GenBank/DDBJ whole genome shotgun (WGS) entry which is preliminary data.</text>
</comment>
<dbReference type="Pfam" id="PF10031">
    <property type="entry name" value="DUF2273"/>
    <property type="match status" value="1"/>
</dbReference>
<reference evidence="2" key="1">
    <citation type="submission" date="2022-08" db="EMBL/GenBank/DDBJ databases">
        <authorList>
            <person name="Deng Y."/>
            <person name="Han X.-F."/>
            <person name="Zhang Y.-Q."/>
        </authorList>
    </citation>
    <scope>NUCLEOTIDE SEQUENCE</scope>
    <source>
        <strain evidence="2">CPCC 203386</strain>
    </source>
</reference>
<keyword evidence="1" id="KW-1133">Transmembrane helix</keyword>
<evidence type="ECO:0000313" key="3">
    <source>
        <dbReference type="Proteomes" id="UP001165586"/>
    </source>
</evidence>
<keyword evidence="1" id="KW-0472">Membrane</keyword>
<dbReference type="RefSeq" id="WP_259539452.1">
    <property type="nucleotide sequence ID" value="NZ_JANLCJ010000004.1"/>
</dbReference>
<protein>
    <submittedName>
        <fullName evidence="2">DUF2273 domain-containing protein</fullName>
    </submittedName>
</protein>
<proteinExistence type="predicted"/>
<name>A0ABT2H3S5_9MICO</name>
<dbReference type="EMBL" id="JANLCJ010000004">
    <property type="protein sequence ID" value="MCS5734589.1"/>
    <property type="molecule type" value="Genomic_DNA"/>
</dbReference>
<keyword evidence="3" id="KW-1185">Reference proteome</keyword>
<accession>A0ABT2H3S5</accession>
<feature type="transmembrane region" description="Helical" evidence="1">
    <location>
        <begin position="6"/>
        <end position="39"/>
    </location>
</feature>
<organism evidence="2 3">
    <name type="scientific">Herbiconiux daphne</name>
    <dbReference type="NCBI Taxonomy" id="2970914"/>
    <lineage>
        <taxon>Bacteria</taxon>
        <taxon>Bacillati</taxon>
        <taxon>Actinomycetota</taxon>
        <taxon>Actinomycetes</taxon>
        <taxon>Micrococcales</taxon>
        <taxon>Microbacteriaceae</taxon>
        <taxon>Herbiconiux</taxon>
    </lineage>
</organism>
<keyword evidence="1" id="KW-0812">Transmembrane</keyword>
<dbReference type="Proteomes" id="UP001165586">
    <property type="component" value="Unassembled WGS sequence"/>
</dbReference>